<evidence type="ECO:0000256" key="5">
    <source>
        <dbReference type="ARBA" id="ARBA00022833"/>
    </source>
</evidence>
<evidence type="ECO:0000256" key="2">
    <source>
        <dbReference type="ARBA" id="ARBA00022723"/>
    </source>
</evidence>
<evidence type="ECO:0000256" key="8">
    <source>
        <dbReference type="ARBA" id="ARBA00037948"/>
    </source>
</evidence>
<evidence type="ECO:0000256" key="9">
    <source>
        <dbReference type="PROSITE-ProRule" id="PRU00042"/>
    </source>
</evidence>
<feature type="domain" description="C2H2-type" evidence="11">
    <location>
        <begin position="533"/>
        <end position="560"/>
    </location>
</feature>
<accession>U5EQ02</accession>
<feature type="domain" description="C2H2-type" evidence="11">
    <location>
        <begin position="561"/>
        <end position="588"/>
    </location>
</feature>
<dbReference type="FunFam" id="3.30.160.60:FF:000446">
    <property type="entry name" value="Zinc finger protein"/>
    <property type="match status" value="1"/>
</dbReference>
<evidence type="ECO:0000256" key="7">
    <source>
        <dbReference type="ARBA" id="ARBA00023242"/>
    </source>
</evidence>
<dbReference type="SMART" id="SM00355">
    <property type="entry name" value="ZnF_C2H2"/>
    <property type="match status" value="6"/>
</dbReference>
<evidence type="ECO:0000256" key="4">
    <source>
        <dbReference type="ARBA" id="ARBA00022771"/>
    </source>
</evidence>
<evidence type="ECO:0000313" key="12">
    <source>
        <dbReference type="EMBL" id="JAB55340.1"/>
    </source>
</evidence>
<keyword evidence="3" id="KW-0677">Repeat</keyword>
<feature type="compositionally biased region" description="Low complexity" evidence="10">
    <location>
        <begin position="429"/>
        <end position="443"/>
    </location>
</feature>
<dbReference type="PROSITE" id="PS00028">
    <property type="entry name" value="ZINC_FINGER_C2H2_1"/>
    <property type="match status" value="6"/>
</dbReference>
<feature type="domain" description="C2H2-type" evidence="11">
    <location>
        <begin position="391"/>
        <end position="419"/>
    </location>
</feature>
<dbReference type="InterPro" id="IPR013087">
    <property type="entry name" value="Znf_C2H2_type"/>
</dbReference>
<reference evidence="12" key="1">
    <citation type="journal article" date="2014" name="Insect Biochem. Mol. Biol.">
        <title>An insight into the sialome of the frog biting fly, Corethrella appendiculata.</title>
        <authorList>
            <person name="Ribeiro J.M.C."/>
            <person name="Chagas A.C."/>
            <person name="Pham V.M."/>
            <person name="Lounibos L.P."/>
            <person name="Calvo E."/>
        </authorList>
    </citation>
    <scope>NUCLEOTIDE SEQUENCE</scope>
    <source>
        <tissue evidence="12">Salivary glands</tissue>
    </source>
</reference>
<organism evidence="12">
    <name type="scientific">Corethrella appendiculata</name>
    <dbReference type="NCBI Taxonomy" id="1370023"/>
    <lineage>
        <taxon>Eukaryota</taxon>
        <taxon>Metazoa</taxon>
        <taxon>Ecdysozoa</taxon>
        <taxon>Arthropoda</taxon>
        <taxon>Hexapoda</taxon>
        <taxon>Insecta</taxon>
        <taxon>Pterygota</taxon>
        <taxon>Neoptera</taxon>
        <taxon>Endopterygota</taxon>
        <taxon>Diptera</taxon>
        <taxon>Nematocera</taxon>
        <taxon>Culicoidea</taxon>
        <taxon>Chaoboridae</taxon>
        <taxon>Corethrella</taxon>
    </lineage>
</organism>
<dbReference type="GO" id="GO:0008270">
    <property type="term" value="F:zinc ion binding"/>
    <property type="evidence" value="ECO:0007669"/>
    <property type="project" value="UniProtKB-KW"/>
</dbReference>
<name>U5EQ02_9DIPT</name>
<dbReference type="PANTHER" id="PTHR24388">
    <property type="entry name" value="ZINC FINGER PROTEIN"/>
    <property type="match status" value="1"/>
</dbReference>
<keyword evidence="7" id="KW-0539">Nucleus</keyword>
<dbReference type="GO" id="GO:0000981">
    <property type="term" value="F:DNA-binding transcription factor activity, RNA polymerase II-specific"/>
    <property type="evidence" value="ECO:0007669"/>
    <property type="project" value="TreeGrafter"/>
</dbReference>
<protein>
    <recommendedName>
        <fullName evidence="11">C2H2-type domain-containing protein</fullName>
    </recommendedName>
</protein>
<dbReference type="InterPro" id="IPR036236">
    <property type="entry name" value="Znf_C2H2_sf"/>
</dbReference>
<feature type="domain" description="C2H2-type" evidence="11">
    <location>
        <begin position="506"/>
        <end position="533"/>
    </location>
</feature>
<evidence type="ECO:0000256" key="10">
    <source>
        <dbReference type="SAM" id="MobiDB-lite"/>
    </source>
</evidence>
<dbReference type="AlphaFoldDB" id="U5EQ02"/>
<evidence type="ECO:0000256" key="1">
    <source>
        <dbReference type="ARBA" id="ARBA00004123"/>
    </source>
</evidence>
<dbReference type="PROSITE" id="PS50157">
    <property type="entry name" value="ZINC_FINGER_C2H2_2"/>
    <property type="match status" value="6"/>
</dbReference>
<feature type="domain" description="C2H2-type" evidence="11">
    <location>
        <begin position="589"/>
        <end position="613"/>
    </location>
</feature>
<dbReference type="PANTHER" id="PTHR24388:SF54">
    <property type="entry name" value="PROTEIN ESCARGOT"/>
    <property type="match status" value="1"/>
</dbReference>
<sequence length="632" mass="71217">INENDELPKTICATCFIKIESIDKFAYLASKTEEAFRSWLKVNVGKSTNVQIINTANNTTITPILSPAPTNNLNDDKTNPTTKLIVKAFRNPRNPRHVDHITLEQIINDQIVKNPKLMFKPQEDHKSILPKTDLSVISYSDLKLGLLIKDQELLKLILKALKWAENDKHATYDILLQRLRNTSFREIISNSNLLQDSDLMQLIKSYIGHDALSSLNNNNNNNNNSNNGNNNTSSNNLINRIVASTKQSSPVLVNSTITSQLACNYNSTDSVDTSSSTLTAQSGENLKLLYNGDESVTQMEVGVDPDLFLPYEEDESNLAKTTTSAPTITTAPIVATAPVVAPTETPTEKVEPIVTEKKIEETVVTKLSDNEKENTSKSTPHEYETRNNGRYICTACPQIFNTHTDLQNHVVTSHLLKTKRTRTRKKVAATKSQSSASSSLTKAQKSKLQHKKRTLIVPVIEALIRKRRNKTDSKAFKFSCTVCKKRLSTKGNLKVHMDTHKPKGKYGCDKCKRVFKTLVNLSKHKQFHAGEEYSCTLCKRVYPTNSTLKAHMISHSDIRPHKCNLCDKTFKRNQDLKFHLNQHTGEKPYKCTYCPKTFASSGNCFSHRKRMHSTLLENDKDKELKTIESQTK</sequence>
<proteinExistence type="evidence at transcript level"/>
<dbReference type="InterPro" id="IPR050527">
    <property type="entry name" value="Snail/Krueppel_Znf"/>
</dbReference>
<dbReference type="GO" id="GO:0000978">
    <property type="term" value="F:RNA polymerase II cis-regulatory region sequence-specific DNA binding"/>
    <property type="evidence" value="ECO:0007669"/>
    <property type="project" value="TreeGrafter"/>
</dbReference>
<keyword evidence="2" id="KW-0479">Metal-binding</keyword>
<feature type="compositionally biased region" description="Basic residues" evidence="10">
    <location>
        <begin position="416"/>
        <end position="428"/>
    </location>
</feature>
<dbReference type="Gene3D" id="3.30.160.60">
    <property type="entry name" value="Classic Zinc Finger"/>
    <property type="match status" value="4"/>
</dbReference>
<dbReference type="SUPFAM" id="SSF57667">
    <property type="entry name" value="beta-beta-alpha zinc fingers"/>
    <property type="match status" value="3"/>
</dbReference>
<dbReference type="Pfam" id="PF13912">
    <property type="entry name" value="zf-C2H2_6"/>
    <property type="match status" value="1"/>
</dbReference>
<comment type="similarity">
    <text evidence="8">Belongs to the snail C2H2-type zinc-finger protein family.</text>
</comment>
<keyword evidence="6" id="KW-0238">DNA-binding</keyword>
<evidence type="ECO:0000256" key="3">
    <source>
        <dbReference type="ARBA" id="ARBA00022737"/>
    </source>
</evidence>
<comment type="subcellular location">
    <subcellularLocation>
        <location evidence="1">Nucleus</location>
    </subcellularLocation>
</comment>
<evidence type="ECO:0000259" key="11">
    <source>
        <dbReference type="PROSITE" id="PS50157"/>
    </source>
</evidence>
<feature type="non-terminal residue" evidence="12">
    <location>
        <position position="1"/>
    </location>
</feature>
<feature type="region of interest" description="Disordered" evidence="10">
    <location>
        <begin position="416"/>
        <end position="447"/>
    </location>
</feature>
<keyword evidence="5" id="KW-0862">Zinc</keyword>
<dbReference type="Pfam" id="PF12874">
    <property type="entry name" value="zf-met"/>
    <property type="match status" value="1"/>
</dbReference>
<feature type="domain" description="C2H2-type" evidence="11">
    <location>
        <begin position="478"/>
        <end position="505"/>
    </location>
</feature>
<dbReference type="GO" id="GO:0005634">
    <property type="term" value="C:nucleus"/>
    <property type="evidence" value="ECO:0007669"/>
    <property type="project" value="UniProtKB-SubCell"/>
</dbReference>
<dbReference type="EMBL" id="GANO01004531">
    <property type="protein sequence ID" value="JAB55340.1"/>
    <property type="molecule type" value="mRNA"/>
</dbReference>
<evidence type="ECO:0000256" key="6">
    <source>
        <dbReference type="ARBA" id="ARBA00023125"/>
    </source>
</evidence>
<dbReference type="Pfam" id="PF00096">
    <property type="entry name" value="zf-C2H2"/>
    <property type="match status" value="2"/>
</dbReference>
<keyword evidence="4 9" id="KW-0863">Zinc-finger</keyword>